<keyword evidence="11" id="KW-0408">Iron</keyword>
<dbReference type="GO" id="GO:0005789">
    <property type="term" value="C:endoplasmic reticulum membrane"/>
    <property type="evidence" value="ECO:0007669"/>
    <property type="project" value="UniProtKB-SubCell"/>
</dbReference>
<reference evidence="17" key="2">
    <citation type="submission" date="2025-09" db="UniProtKB">
        <authorList>
            <consortium name="Ensembl"/>
        </authorList>
    </citation>
    <scope>IDENTIFICATION</scope>
</reference>
<keyword evidence="13" id="KW-0443">Lipid metabolism</keyword>
<comment type="similarity">
    <text evidence="3">Belongs to the cytochrome P450 family.</text>
</comment>
<dbReference type="GO" id="GO:0016705">
    <property type="term" value="F:oxidoreductase activity, acting on paired donors, with incorporation or reduction of molecular oxygen"/>
    <property type="evidence" value="ECO:0007669"/>
    <property type="project" value="InterPro"/>
</dbReference>
<dbReference type="AlphaFoldDB" id="A0A8C6GCY2"/>
<evidence type="ECO:0000256" key="9">
    <source>
        <dbReference type="ARBA" id="ARBA00022989"/>
    </source>
</evidence>
<dbReference type="SUPFAM" id="SSF48264">
    <property type="entry name" value="Cytochrome P450"/>
    <property type="match status" value="1"/>
</dbReference>
<comment type="cofactor">
    <cofactor evidence="1">
        <name>heme</name>
        <dbReference type="ChEBI" id="CHEBI:30413"/>
    </cofactor>
</comment>
<keyword evidence="5 16" id="KW-0812">Transmembrane</keyword>
<keyword evidence="12" id="KW-0503">Monooxygenase</keyword>
<evidence type="ECO:0000313" key="17">
    <source>
        <dbReference type="Ensembl" id="ENSMSIP00000004371.1"/>
    </source>
</evidence>
<dbReference type="GO" id="GO:0006631">
    <property type="term" value="P:fatty acid metabolic process"/>
    <property type="evidence" value="ECO:0007669"/>
    <property type="project" value="UniProtKB-KW"/>
</dbReference>
<dbReference type="Proteomes" id="UP000694415">
    <property type="component" value="Unplaced"/>
</dbReference>
<dbReference type="InterPro" id="IPR050705">
    <property type="entry name" value="Cytochrome_P450_3A"/>
</dbReference>
<proteinExistence type="inferred from homology"/>
<dbReference type="GO" id="GO:0020037">
    <property type="term" value="F:heme binding"/>
    <property type="evidence" value="ECO:0007669"/>
    <property type="project" value="InterPro"/>
</dbReference>
<evidence type="ECO:0000256" key="12">
    <source>
        <dbReference type="ARBA" id="ARBA00023033"/>
    </source>
</evidence>
<name>A0A8C6GCY2_MUSSI</name>
<evidence type="ECO:0000256" key="2">
    <source>
        <dbReference type="ARBA" id="ARBA00004586"/>
    </source>
</evidence>
<dbReference type="PANTHER" id="PTHR24302">
    <property type="entry name" value="CYTOCHROME P450 FAMILY 3"/>
    <property type="match status" value="1"/>
</dbReference>
<protein>
    <submittedName>
        <fullName evidence="17">Thromboxane A synthase 1, platelet</fullName>
    </submittedName>
</protein>
<organism evidence="17 18">
    <name type="scientific">Mus spicilegus</name>
    <name type="common">Mound-building mouse</name>
    <dbReference type="NCBI Taxonomy" id="10103"/>
    <lineage>
        <taxon>Eukaryota</taxon>
        <taxon>Metazoa</taxon>
        <taxon>Chordata</taxon>
        <taxon>Craniata</taxon>
        <taxon>Vertebrata</taxon>
        <taxon>Euteleostomi</taxon>
        <taxon>Mammalia</taxon>
        <taxon>Eutheria</taxon>
        <taxon>Euarchontoglires</taxon>
        <taxon>Glires</taxon>
        <taxon>Rodentia</taxon>
        <taxon>Myomorpha</taxon>
        <taxon>Muroidea</taxon>
        <taxon>Muridae</taxon>
        <taxon>Murinae</taxon>
        <taxon>Mus</taxon>
        <taxon>Mus</taxon>
    </lineage>
</organism>
<evidence type="ECO:0000256" key="7">
    <source>
        <dbReference type="ARBA" id="ARBA00022824"/>
    </source>
</evidence>
<dbReference type="GO" id="GO:0005506">
    <property type="term" value="F:iron ion binding"/>
    <property type="evidence" value="ECO:0007669"/>
    <property type="project" value="InterPro"/>
</dbReference>
<evidence type="ECO:0000256" key="6">
    <source>
        <dbReference type="ARBA" id="ARBA00022723"/>
    </source>
</evidence>
<reference evidence="17" key="1">
    <citation type="submission" date="2025-08" db="UniProtKB">
        <authorList>
            <consortium name="Ensembl"/>
        </authorList>
    </citation>
    <scope>IDENTIFICATION</scope>
</reference>
<evidence type="ECO:0000256" key="16">
    <source>
        <dbReference type="SAM" id="Phobius"/>
    </source>
</evidence>
<comment type="subcellular location">
    <subcellularLocation>
        <location evidence="2">Endoplasmic reticulum membrane</location>
    </subcellularLocation>
</comment>
<evidence type="ECO:0000256" key="1">
    <source>
        <dbReference type="ARBA" id="ARBA00001971"/>
    </source>
</evidence>
<evidence type="ECO:0000313" key="18">
    <source>
        <dbReference type="Proteomes" id="UP000694415"/>
    </source>
</evidence>
<dbReference type="InterPro" id="IPR036396">
    <property type="entry name" value="Cyt_P450_sf"/>
</dbReference>
<evidence type="ECO:0000256" key="13">
    <source>
        <dbReference type="ARBA" id="ARBA00023098"/>
    </source>
</evidence>
<sequence>MEVLGLLKFEVSGTIVTVTLLVALLALLKWYSMSAFSRLEKLGIRHPKPSPFVGNLMFFRQGFWESQLELRERYGPLCGCLQRTSTLQFTHTERWLLFGPVMFHPLGKVCLLTVILLSATLAHF</sequence>
<keyword evidence="4" id="KW-0349">Heme</keyword>
<keyword evidence="9 16" id="KW-1133">Transmembrane helix</keyword>
<keyword evidence="18" id="KW-1185">Reference proteome</keyword>
<keyword evidence="15" id="KW-0456">Lyase</keyword>
<dbReference type="GO" id="GO:0016829">
    <property type="term" value="F:lyase activity"/>
    <property type="evidence" value="ECO:0007669"/>
    <property type="project" value="UniProtKB-KW"/>
</dbReference>
<evidence type="ECO:0000256" key="4">
    <source>
        <dbReference type="ARBA" id="ARBA00022617"/>
    </source>
</evidence>
<dbReference type="GO" id="GO:0008395">
    <property type="term" value="F:steroid hydroxylase activity"/>
    <property type="evidence" value="ECO:0007669"/>
    <property type="project" value="TreeGrafter"/>
</dbReference>
<dbReference type="Ensembl" id="ENSMSIT00000005529.1">
    <property type="protein sequence ID" value="ENSMSIP00000004371.1"/>
    <property type="gene ID" value="ENSMSIG00000003914.1"/>
</dbReference>
<keyword evidence="14 16" id="KW-0472">Membrane</keyword>
<keyword evidence="7" id="KW-0256">Endoplasmic reticulum</keyword>
<evidence type="ECO:0000256" key="14">
    <source>
        <dbReference type="ARBA" id="ARBA00023136"/>
    </source>
</evidence>
<feature type="transmembrane region" description="Helical" evidence="16">
    <location>
        <begin position="12"/>
        <end position="31"/>
    </location>
</feature>
<keyword evidence="8" id="KW-0276">Fatty acid metabolism</keyword>
<evidence type="ECO:0000256" key="3">
    <source>
        <dbReference type="ARBA" id="ARBA00010617"/>
    </source>
</evidence>
<dbReference type="Gene3D" id="1.10.630.10">
    <property type="entry name" value="Cytochrome P450"/>
    <property type="match status" value="1"/>
</dbReference>
<feature type="transmembrane region" description="Helical" evidence="16">
    <location>
        <begin position="95"/>
        <end position="122"/>
    </location>
</feature>
<dbReference type="GeneTree" id="ENSGT00940000157903"/>
<keyword evidence="10" id="KW-0560">Oxidoreductase</keyword>
<dbReference type="PANTHER" id="PTHR24302:SF47">
    <property type="entry name" value="CYTOCHROME P450"/>
    <property type="match status" value="1"/>
</dbReference>
<accession>A0A8C6GCY2</accession>
<keyword evidence="6" id="KW-0479">Metal-binding</keyword>
<evidence type="ECO:0000256" key="15">
    <source>
        <dbReference type="ARBA" id="ARBA00023239"/>
    </source>
</evidence>
<evidence type="ECO:0000256" key="8">
    <source>
        <dbReference type="ARBA" id="ARBA00022832"/>
    </source>
</evidence>
<evidence type="ECO:0000256" key="11">
    <source>
        <dbReference type="ARBA" id="ARBA00023004"/>
    </source>
</evidence>
<evidence type="ECO:0000256" key="10">
    <source>
        <dbReference type="ARBA" id="ARBA00023002"/>
    </source>
</evidence>
<evidence type="ECO:0000256" key="5">
    <source>
        <dbReference type="ARBA" id="ARBA00022692"/>
    </source>
</evidence>